<sequence length="401" mass="43324">MQKAILHGGLLSSTTSTIWLATGIAAAAVGSFLIIRYNSIPGPHSSSISLTNKPSTSEAVRPNFTVKGPFNMGEVRVSKILVHPIKSCRGTSVSEARYTPIGIENDRKWCIIDVKNNKILTAREISKMVLIEPYLHYDGTSPFGGELIVTVPTGVDTTSFRVPIQPTPEILSSWTIIDKCSLFGQTDIDGYVCQAVNAADPSPSEILSKYMCKDVHLIMKGPRARPCDPTPLFPNLEARGVFQDGYPLLVASEESLEAVGSAIRDAATGTSEALGGIGGMDRERWKDENIEIERFRPNIVLKGAGIPFAEDAWRKITVGTSQSDESKSISLVSKCTRCLLPNVDVKTGIRDAAVPYKVMMKIRSGVDVDNMNKACFGCNGVPGGSGVVRVGDTVHVQEWVI</sequence>
<reference evidence="1" key="1">
    <citation type="journal article" date="2021" name="Environ. Microbiol.">
        <title>Gene family expansions and transcriptome signatures uncover fungal adaptations to wood decay.</title>
        <authorList>
            <person name="Hage H."/>
            <person name="Miyauchi S."/>
            <person name="Viragh M."/>
            <person name="Drula E."/>
            <person name="Min B."/>
            <person name="Chaduli D."/>
            <person name="Navarro D."/>
            <person name="Favel A."/>
            <person name="Norest M."/>
            <person name="Lesage-Meessen L."/>
            <person name="Balint B."/>
            <person name="Merenyi Z."/>
            <person name="de Eugenio L."/>
            <person name="Morin E."/>
            <person name="Martinez A.T."/>
            <person name="Baldrian P."/>
            <person name="Stursova M."/>
            <person name="Martinez M.J."/>
            <person name="Novotny C."/>
            <person name="Magnuson J.K."/>
            <person name="Spatafora J.W."/>
            <person name="Maurice S."/>
            <person name="Pangilinan J."/>
            <person name="Andreopoulos W."/>
            <person name="LaButti K."/>
            <person name="Hundley H."/>
            <person name="Na H."/>
            <person name="Kuo A."/>
            <person name="Barry K."/>
            <person name="Lipzen A."/>
            <person name="Henrissat B."/>
            <person name="Riley R."/>
            <person name="Ahrendt S."/>
            <person name="Nagy L.G."/>
            <person name="Grigoriev I.V."/>
            <person name="Martin F."/>
            <person name="Rosso M.N."/>
        </authorList>
    </citation>
    <scope>NUCLEOTIDE SEQUENCE</scope>
    <source>
        <strain evidence="1">CBS 384.51</strain>
    </source>
</reference>
<comment type="caution">
    <text evidence="1">The sequence shown here is derived from an EMBL/GenBank/DDBJ whole genome shotgun (WGS) entry which is preliminary data.</text>
</comment>
<dbReference type="EMBL" id="MU274900">
    <property type="protein sequence ID" value="KAI0095051.1"/>
    <property type="molecule type" value="Genomic_DNA"/>
</dbReference>
<accession>A0ACB8ULG6</accession>
<name>A0ACB8ULG6_9APHY</name>
<proteinExistence type="predicted"/>
<keyword evidence="2" id="KW-1185">Reference proteome</keyword>
<gene>
    <name evidence="1" type="ORF">BDY19DRAFT_916022</name>
</gene>
<evidence type="ECO:0000313" key="1">
    <source>
        <dbReference type="EMBL" id="KAI0095051.1"/>
    </source>
</evidence>
<protein>
    <submittedName>
        <fullName evidence="1">MOSC N-terminal beta barrel domain-containing protein</fullName>
    </submittedName>
</protein>
<evidence type="ECO:0000313" key="2">
    <source>
        <dbReference type="Proteomes" id="UP001055072"/>
    </source>
</evidence>
<organism evidence="1 2">
    <name type="scientific">Irpex rosettiformis</name>
    <dbReference type="NCBI Taxonomy" id="378272"/>
    <lineage>
        <taxon>Eukaryota</taxon>
        <taxon>Fungi</taxon>
        <taxon>Dikarya</taxon>
        <taxon>Basidiomycota</taxon>
        <taxon>Agaricomycotina</taxon>
        <taxon>Agaricomycetes</taxon>
        <taxon>Polyporales</taxon>
        <taxon>Irpicaceae</taxon>
        <taxon>Irpex</taxon>
    </lineage>
</organism>
<dbReference type="Proteomes" id="UP001055072">
    <property type="component" value="Unassembled WGS sequence"/>
</dbReference>